<dbReference type="InterPro" id="IPR036890">
    <property type="entry name" value="HATPase_C_sf"/>
</dbReference>
<dbReference type="SMART" id="SM00448">
    <property type="entry name" value="REC"/>
    <property type="match status" value="2"/>
</dbReference>
<evidence type="ECO:0000256" key="2">
    <source>
        <dbReference type="PROSITE-ProRule" id="PRU00169"/>
    </source>
</evidence>
<evidence type="ECO:0000259" key="4">
    <source>
        <dbReference type="PROSITE" id="PS50110"/>
    </source>
</evidence>
<dbReference type="Pfam" id="PF08447">
    <property type="entry name" value="PAS_3"/>
    <property type="match status" value="1"/>
</dbReference>
<sequence length="855" mass="96320">MEEPRIEGEAQKNLHNPIRQNQDLGSVVENLRVMIQALDADGNILAWNTECVSVTGYNSEEMINNPKSMERLYPVKEYRERKLNEWRECRGDCRDFEWTLTCKNGATRTILWSSFAQFDPSGHWIAWCTGTDITETNEAEAHALILKKDMEIPPAPETGIPELRGRQGTNWPTQALKEANLGWWDWNPQTGDVILEDGMAPASIDSNSESMGRVTTWNEVLHPNDFSRFLKKINSYLERRTPLFEMEHRVQFSPAETRWWLTRSGAIQSDADGMPVRVVGIHWDITERKLREEVLLQAKIDTDKDNEELEKAVGNANRLATEAEYAEIAKVEFLSKIGREIHYPVDTIIGMSGFLLDAELTPVQNKYVEAIRSSGDNLQRIIHDILDFSKKDVHRLDLDIIDFDLCATLESMNGIISFKAHEKCVGYNYTIFPEVPSLVQGDPGRLRQILINLIDYVMSYTSEGDVDVYVTLMEESEDIANIRFSIVSNGIPPQNTSCLNKILEPSSQEVNVMQALESQVEIPKRLIKMMGGTLGLEKTELGERGVWFTAVLAKQAADCTCDSISEDLRGKRILVVDGNDLNRRIIISLLNAWKYRFEEARDGVTALHELKTAAEAGKPFHAVIVDKIIPGIDGETLGQKIKETAALKDTALILMTSFGRRGDASHFENKGFAAYLTKPIRQSQLYDCLAIVLNRQAGHGLCGRKIATRHSIAEVRRRTTRILISEDEPAAAHSVSTTLMVMGYKTKSVVDGGQVIEELRSTAYDLVIIDVDSLEYDGFSVSRDIRNTSYGVINHQIPIVAVTMRSRQEIRSKCIQAGMNGYLLKPVKQQALSEIIEKWYQHVADDNSDSIIEAA</sequence>
<evidence type="ECO:0000313" key="8">
    <source>
        <dbReference type="Proteomes" id="UP000777784"/>
    </source>
</evidence>
<evidence type="ECO:0000313" key="7">
    <source>
        <dbReference type="EMBL" id="MBU2690187.1"/>
    </source>
</evidence>
<dbReference type="Gene3D" id="1.10.287.130">
    <property type="match status" value="1"/>
</dbReference>
<dbReference type="SMART" id="SM00091">
    <property type="entry name" value="PAS"/>
    <property type="match status" value="2"/>
</dbReference>
<evidence type="ECO:0000259" key="3">
    <source>
        <dbReference type="PROSITE" id="PS50109"/>
    </source>
</evidence>
<dbReference type="InterPro" id="IPR003661">
    <property type="entry name" value="HisK_dim/P_dom"/>
</dbReference>
<dbReference type="InterPro" id="IPR005467">
    <property type="entry name" value="His_kinase_dom"/>
</dbReference>
<dbReference type="SUPFAM" id="SSF47384">
    <property type="entry name" value="Homodimeric domain of signal transducing histidine kinase"/>
    <property type="match status" value="1"/>
</dbReference>
<dbReference type="SMART" id="SM00388">
    <property type="entry name" value="HisKA"/>
    <property type="match status" value="1"/>
</dbReference>
<dbReference type="InterPro" id="IPR003594">
    <property type="entry name" value="HATPase_dom"/>
</dbReference>
<dbReference type="Pfam" id="PF00512">
    <property type="entry name" value="HisKA"/>
    <property type="match status" value="1"/>
</dbReference>
<keyword evidence="1 2" id="KW-0597">Phosphoprotein</keyword>
<dbReference type="SMART" id="SM00086">
    <property type="entry name" value="PAC"/>
    <property type="match status" value="2"/>
</dbReference>
<gene>
    <name evidence="7" type="ORF">KJ970_04605</name>
</gene>
<dbReference type="InterPro" id="IPR013655">
    <property type="entry name" value="PAS_fold_3"/>
</dbReference>
<dbReference type="GO" id="GO:0000155">
    <property type="term" value="F:phosphorelay sensor kinase activity"/>
    <property type="evidence" value="ECO:0007669"/>
    <property type="project" value="InterPro"/>
</dbReference>
<evidence type="ECO:0000259" key="5">
    <source>
        <dbReference type="PROSITE" id="PS50112"/>
    </source>
</evidence>
<dbReference type="InterPro" id="IPR001610">
    <property type="entry name" value="PAC"/>
</dbReference>
<reference evidence="7" key="1">
    <citation type="submission" date="2021-05" db="EMBL/GenBank/DDBJ databases">
        <title>Energy efficiency and biological interactions define the core microbiome of deep oligotrophic groundwater.</title>
        <authorList>
            <person name="Mehrshad M."/>
            <person name="Lopez-Fernandez M."/>
            <person name="Bell E."/>
            <person name="Bernier-Latmani R."/>
            <person name="Bertilsson S."/>
            <person name="Dopson M."/>
        </authorList>
    </citation>
    <scope>NUCLEOTIDE SEQUENCE</scope>
    <source>
        <strain evidence="7">Modern_marine.mb.64</strain>
    </source>
</reference>
<dbReference type="AlphaFoldDB" id="A0A948W2P1"/>
<dbReference type="PROSITE" id="PS50112">
    <property type="entry name" value="PAS"/>
    <property type="match status" value="1"/>
</dbReference>
<feature type="domain" description="PAC" evidence="6">
    <location>
        <begin position="244"/>
        <end position="297"/>
    </location>
</feature>
<dbReference type="CDD" id="cd17546">
    <property type="entry name" value="REC_hyHK_CKI1_RcsC-like"/>
    <property type="match status" value="2"/>
</dbReference>
<feature type="modified residue" description="4-aspartylphosphate" evidence="2">
    <location>
        <position position="770"/>
    </location>
</feature>
<dbReference type="PANTHER" id="PTHR45339:SF5">
    <property type="entry name" value="HISTIDINE KINASE"/>
    <property type="match status" value="1"/>
</dbReference>
<dbReference type="InterPro" id="IPR000014">
    <property type="entry name" value="PAS"/>
</dbReference>
<dbReference type="InterPro" id="IPR001789">
    <property type="entry name" value="Sig_transdc_resp-reg_receiver"/>
</dbReference>
<feature type="domain" description="Histidine kinase" evidence="3">
    <location>
        <begin position="336"/>
        <end position="556"/>
    </location>
</feature>
<dbReference type="InterPro" id="IPR013767">
    <property type="entry name" value="PAS_fold"/>
</dbReference>
<dbReference type="InterPro" id="IPR000700">
    <property type="entry name" value="PAS-assoc_C"/>
</dbReference>
<dbReference type="SUPFAM" id="SSF55874">
    <property type="entry name" value="ATPase domain of HSP90 chaperone/DNA topoisomerase II/histidine kinase"/>
    <property type="match status" value="1"/>
</dbReference>
<dbReference type="InterPro" id="IPR011006">
    <property type="entry name" value="CheY-like_superfamily"/>
</dbReference>
<dbReference type="Pfam" id="PF00072">
    <property type="entry name" value="Response_reg"/>
    <property type="match status" value="2"/>
</dbReference>
<dbReference type="NCBIfam" id="TIGR00229">
    <property type="entry name" value="sensory_box"/>
    <property type="match status" value="1"/>
</dbReference>
<dbReference type="PANTHER" id="PTHR45339">
    <property type="entry name" value="HYBRID SIGNAL TRANSDUCTION HISTIDINE KINASE J"/>
    <property type="match status" value="1"/>
</dbReference>
<feature type="domain" description="PAS" evidence="5">
    <location>
        <begin position="20"/>
        <end position="74"/>
    </location>
</feature>
<feature type="modified residue" description="4-aspartylphosphate" evidence="2">
    <location>
        <position position="626"/>
    </location>
</feature>
<comment type="caution">
    <text evidence="7">The sequence shown here is derived from an EMBL/GenBank/DDBJ whole genome shotgun (WGS) entry which is preliminary data.</text>
</comment>
<dbReference type="CDD" id="cd00130">
    <property type="entry name" value="PAS"/>
    <property type="match status" value="1"/>
</dbReference>
<dbReference type="InterPro" id="IPR035965">
    <property type="entry name" value="PAS-like_dom_sf"/>
</dbReference>
<dbReference type="Gene3D" id="3.30.450.20">
    <property type="entry name" value="PAS domain"/>
    <property type="match status" value="2"/>
</dbReference>
<dbReference type="GO" id="GO:0006355">
    <property type="term" value="P:regulation of DNA-templated transcription"/>
    <property type="evidence" value="ECO:0007669"/>
    <property type="project" value="InterPro"/>
</dbReference>
<dbReference type="Gene3D" id="3.30.565.10">
    <property type="entry name" value="Histidine kinase-like ATPase, C-terminal domain"/>
    <property type="match status" value="1"/>
</dbReference>
<accession>A0A948W2P1</accession>
<dbReference type="Pfam" id="PF00989">
    <property type="entry name" value="PAS"/>
    <property type="match status" value="1"/>
</dbReference>
<dbReference type="PROSITE" id="PS50113">
    <property type="entry name" value="PAC"/>
    <property type="match status" value="1"/>
</dbReference>
<feature type="domain" description="Response regulatory" evidence="4">
    <location>
        <begin position="721"/>
        <end position="840"/>
    </location>
</feature>
<dbReference type="PROSITE" id="PS50109">
    <property type="entry name" value="HIS_KIN"/>
    <property type="match status" value="1"/>
</dbReference>
<evidence type="ECO:0000256" key="1">
    <source>
        <dbReference type="ARBA" id="ARBA00022553"/>
    </source>
</evidence>
<dbReference type="Gene3D" id="3.40.50.2300">
    <property type="match status" value="2"/>
</dbReference>
<feature type="domain" description="Response regulatory" evidence="4">
    <location>
        <begin position="572"/>
        <end position="693"/>
    </location>
</feature>
<dbReference type="CDD" id="cd00082">
    <property type="entry name" value="HisKA"/>
    <property type="match status" value="1"/>
</dbReference>
<dbReference type="PROSITE" id="PS50110">
    <property type="entry name" value="RESPONSE_REGULATORY"/>
    <property type="match status" value="2"/>
</dbReference>
<dbReference type="SUPFAM" id="SSF55785">
    <property type="entry name" value="PYP-like sensor domain (PAS domain)"/>
    <property type="match status" value="2"/>
</dbReference>
<dbReference type="Proteomes" id="UP000777784">
    <property type="component" value="Unassembled WGS sequence"/>
</dbReference>
<proteinExistence type="predicted"/>
<dbReference type="Pfam" id="PF02518">
    <property type="entry name" value="HATPase_c"/>
    <property type="match status" value="1"/>
</dbReference>
<dbReference type="SUPFAM" id="SSF52172">
    <property type="entry name" value="CheY-like"/>
    <property type="match status" value="2"/>
</dbReference>
<protein>
    <submittedName>
        <fullName evidence="7">Response regulator</fullName>
    </submittedName>
</protein>
<evidence type="ECO:0000259" key="6">
    <source>
        <dbReference type="PROSITE" id="PS50113"/>
    </source>
</evidence>
<organism evidence="7 8">
    <name type="scientific">Eiseniibacteriota bacterium</name>
    <dbReference type="NCBI Taxonomy" id="2212470"/>
    <lineage>
        <taxon>Bacteria</taxon>
        <taxon>Candidatus Eiseniibacteriota</taxon>
    </lineage>
</organism>
<name>A0A948W2P1_UNCEI</name>
<dbReference type="EMBL" id="JAHJDP010000023">
    <property type="protein sequence ID" value="MBU2690187.1"/>
    <property type="molecule type" value="Genomic_DNA"/>
</dbReference>
<dbReference type="InterPro" id="IPR036097">
    <property type="entry name" value="HisK_dim/P_sf"/>
</dbReference>